<sequence length="310" mass="34228">MSRTTKVTPEAIAAAVVEIERGGNKPTVQAVQTICHGSTDVVTKGLKSFLELRESARASLRDSGVFEAFDVLCSEFHRHVQTVTVEGDRRIEDGLQKIGPTLAERDLAVAAQREAEAASLTLRTEVMHLRSELQHRDSLVAQSRTAQILSSEQARLAGVELTKCQVVLQQTQLQLKEKKREIKDTLRRTEEAVFQQRLACEGQLLLKRELAAKEVELRNSRNGWLEMTGAFESKGLQAVQSGAPETADNETPSLSVQSSEVTSLRAQVDRLTEKNKALADELQMALDLMGEQTQKIRGRDGQTIDIDVSA</sequence>
<protein>
    <submittedName>
        <fullName evidence="2">Uncharacterized protein</fullName>
    </submittedName>
</protein>
<dbReference type="RefSeq" id="WP_076201998.1">
    <property type="nucleotide sequence ID" value="NZ_CP019236.1"/>
</dbReference>
<keyword evidence="3" id="KW-1185">Reference proteome</keyword>
<proteinExistence type="predicted"/>
<feature type="coiled-coil region" evidence="1">
    <location>
        <begin position="261"/>
        <end position="288"/>
    </location>
</feature>
<organism evidence="2 3">
    <name type="scientific">Rhodoferax koreensis</name>
    <dbReference type="NCBI Taxonomy" id="1842727"/>
    <lineage>
        <taxon>Bacteria</taxon>
        <taxon>Pseudomonadati</taxon>
        <taxon>Pseudomonadota</taxon>
        <taxon>Betaproteobacteria</taxon>
        <taxon>Burkholderiales</taxon>
        <taxon>Comamonadaceae</taxon>
        <taxon>Rhodoferax</taxon>
    </lineage>
</organism>
<accession>A0A1P8K0L8</accession>
<dbReference type="Proteomes" id="UP000186609">
    <property type="component" value="Chromosome"/>
</dbReference>
<evidence type="ECO:0000313" key="2">
    <source>
        <dbReference type="EMBL" id="APW39547.1"/>
    </source>
</evidence>
<name>A0A1P8K0L8_9BURK</name>
<keyword evidence="1" id="KW-0175">Coiled coil</keyword>
<evidence type="ECO:0000313" key="3">
    <source>
        <dbReference type="Proteomes" id="UP000186609"/>
    </source>
</evidence>
<evidence type="ECO:0000256" key="1">
    <source>
        <dbReference type="SAM" id="Coils"/>
    </source>
</evidence>
<reference evidence="2 3" key="1">
    <citation type="submission" date="2017-01" db="EMBL/GenBank/DDBJ databases">
        <authorList>
            <person name="Mah S.A."/>
            <person name="Swanson W.J."/>
            <person name="Moy G.W."/>
            <person name="Vacquier V.D."/>
        </authorList>
    </citation>
    <scope>NUCLEOTIDE SEQUENCE [LARGE SCALE GENOMIC DNA]</scope>
    <source>
        <strain evidence="2 3">DCY110</strain>
    </source>
</reference>
<dbReference type="EMBL" id="CP019236">
    <property type="protein sequence ID" value="APW39547.1"/>
    <property type="molecule type" value="Genomic_DNA"/>
</dbReference>
<gene>
    <name evidence="2" type="ORF">RD110_21945</name>
</gene>
<dbReference type="AlphaFoldDB" id="A0A1P8K0L8"/>
<feature type="coiled-coil region" evidence="1">
    <location>
        <begin position="161"/>
        <end position="192"/>
    </location>
</feature>
<dbReference type="KEGG" id="rhy:RD110_21945"/>